<evidence type="ECO:0000259" key="11">
    <source>
        <dbReference type="PROSITE" id="PS50110"/>
    </source>
</evidence>
<dbReference type="CDD" id="cd17574">
    <property type="entry name" value="REC_OmpR"/>
    <property type="match status" value="1"/>
</dbReference>
<dbReference type="CDD" id="cd16922">
    <property type="entry name" value="HATPase_EvgS-ArcB-TorS-like"/>
    <property type="match status" value="1"/>
</dbReference>
<reference evidence="15" key="1">
    <citation type="journal article" date="2019" name="Int. J. Syst. Evol. Microbiol.">
        <title>The Global Catalogue of Microorganisms (GCM) 10K type strain sequencing project: providing services to taxonomists for standard genome sequencing and annotation.</title>
        <authorList>
            <consortium name="The Broad Institute Genomics Platform"/>
            <consortium name="The Broad Institute Genome Sequencing Center for Infectious Disease"/>
            <person name="Wu L."/>
            <person name="Ma J."/>
        </authorList>
    </citation>
    <scope>NUCLEOTIDE SEQUENCE [LARGE SCALE GENOMIC DNA]</scope>
    <source>
        <strain evidence="15">JCM 9933</strain>
    </source>
</reference>
<evidence type="ECO:0000259" key="13">
    <source>
        <dbReference type="PROSITE" id="PS50113"/>
    </source>
</evidence>
<keyword evidence="9" id="KW-0812">Transmembrane</keyword>
<feature type="transmembrane region" description="Helical" evidence="9">
    <location>
        <begin position="67"/>
        <end position="88"/>
    </location>
</feature>
<dbReference type="CDD" id="cd00156">
    <property type="entry name" value="REC"/>
    <property type="match status" value="1"/>
</dbReference>
<dbReference type="CDD" id="cd00130">
    <property type="entry name" value="PAS"/>
    <property type="match status" value="1"/>
</dbReference>
<evidence type="ECO:0000256" key="1">
    <source>
        <dbReference type="ARBA" id="ARBA00000085"/>
    </source>
</evidence>
<dbReference type="Pfam" id="PF08448">
    <property type="entry name" value="PAS_4"/>
    <property type="match status" value="2"/>
</dbReference>
<dbReference type="InterPro" id="IPR007891">
    <property type="entry name" value="CHASE3"/>
</dbReference>
<dbReference type="EC" id="2.7.13.3" evidence="2"/>
<name>A0ABP3PI42_9PROT</name>
<dbReference type="CDD" id="cd00082">
    <property type="entry name" value="HisKA"/>
    <property type="match status" value="1"/>
</dbReference>
<dbReference type="InterPro" id="IPR004358">
    <property type="entry name" value="Sig_transdc_His_kin-like_C"/>
</dbReference>
<feature type="modified residue" description="4-aspartylphosphate" evidence="6">
    <location>
        <position position="837"/>
    </location>
</feature>
<dbReference type="Pfam" id="PF00072">
    <property type="entry name" value="Response_reg"/>
    <property type="match status" value="1"/>
</dbReference>
<evidence type="ECO:0000256" key="5">
    <source>
        <dbReference type="ARBA" id="ARBA00022777"/>
    </source>
</evidence>
<dbReference type="PANTHER" id="PTHR43047">
    <property type="entry name" value="TWO-COMPONENT HISTIDINE PROTEIN KINASE"/>
    <property type="match status" value="1"/>
</dbReference>
<feature type="coiled-coil region" evidence="7">
    <location>
        <begin position="511"/>
        <end position="577"/>
    </location>
</feature>
<evidence type="ECO:0000313" key="14">
    <source>
        <dbReference type="EMBL" id="GAA0568003.1"/>
    </source>
</evidence>
<dbReference type="PROSITE" id="PS50112">
    <property type="entry name" value="PAS"/>
    <property type="match status" value="1"/>
</dbReference>
<keyword evidence="7" id="KW-0175">Coiled coil</keyword>
<dbReference type="EMBL" id="BAAAFZ010000006">
    <property type="protein sequence ID" value="GAA0568003.1"/>
    <property type="molecule type" value="Genomic_DNA"/>
</dbReference>
<proteinExistence type="predicted"/>
<dbReference type="InterPro" id="IPR011006">
    <property type="entry name" value="CheY-like_superfamily"/>
</dbReference>
<feature type="domain" description="Response regulatory" evidence="11">
    <location>
        <begin position="905"/>
        <end position="1023"/>
    </location>
</feature>
<dbReference type="SUPFAM" id="SSF52172">
    <property type="entry name" value="CheY-like"/>
    <property type="match status" value="2"/>
</dbReference>
<dbReference type="Proteomes" id="UP001501588">
    <property type="component" value="Unassembled WGS sequence"/>
</dbReference>
<dbReference type="InterPro" id="IPR036097">
    <property type="entry name" value="HisK_dim/P_sf"/>
</dbReference>
<evidence type="ECO:0000256" key="6">
    <source>
        <dbReference type="PROSITE-ProRule" id="PRU00169"/>
    </source>
</evidence>
<comment type="catalytic activity">
    <reaction evidence="1">
        <text>ATP + protein L-histidine = ADP + protein N-phospho-L-histidine.</text>
        <dbReference type="EC" id="2.7.13.3"/>
    </reaction>
</comment>
<dbReference type="PROSITE" id="PS50109">
    <property type="entry name" value="HIS_KIN"/>
    <property type="match status" value="1"/>
</dbReference>
<dbReference type="SUPFAM" id="SSF55874">
    <property type="entry name" value="ATPase domain of HSP90 chaperone/DNA topoisomerase II/histidine kinase"/>
    <property type="match status" value="1"/>
</dbReference>
<dbReference type="Pfam" id="PF02518">
    <property type="entry name" value="HATPase_c"/>
    <property type="match status" value="1"/>
</dbReference>
<feature type="domain" description="PAC" evidence="13">
    <location>
        <begin position="462"/>
        <end position="520"/>
    </location>
</feature>
<dbReference type="CDD" id="cd19410">
    <property type="entry name" value="HK9-like_sensor"/>
    <property type="match status" value="1"/>
</dbReference>
<comment type="caution">
    <text evidence="14">The sequence shown here is derived from an EMBL/GenBank/DDBJ whole genome shotgun (WGS) entry which is preliminary data.</text>
</comment>
<feature type="transmembrane region" description="Helical" evidence="9">
    <location>
        <begin position="231"/>
        <end position="254"/>
    </location>
</feature>
<evidence type="ECO:0000256" key="7">
    <source>
        <dbReference type="SAM" id="Coils"/>
    </source>
</evidence>
<feature type="region of interest" description="Disordered" evidence="8">
    <location>
        <begin position="1"/>
        <end position="58"/>
    </location>
</feature>
<dbReference type="Pfam" id="PF00512">
    <property type="entry name" value="HisKA"/>
    <property type="match status" value="1"/>
</dbReference>
<dbReference type="InterPro" id="IPR035965">
    <property type="entry name" value="PAS-like_dom_sf"/>
</dbReference>
<keyword evidence="15" id="KW-1185">Reference proteome</keyword>
<dbReference type="InterPro" id="IPR000700">
    <property type="entry name" value="PAS-assoc_C"/>
</dbReference>
<dbReference type="InterPro" id="IPR005467">
    <property type="entry name" value="His_kinase_dom"/>
</dbReference>
<keyword evidence="5" id="KW-0418">Kinase</keyword>
<accession>A0ABP3PI42</accession>
<evidence type="ECO:0000256" key="8">
    <source>
        <dbReference type="SAM" id="MobiDB-lite"/>
    </source>
</evidence>
<evidence type="ECO:0000313" key="15">
    <source>
        <dbReference type="Proteomes" id="UP001501588"/>
    </source>
</evidence>
<dbReference type="Gene3D" id="3.40.50.2300">
    <property type="match status" value="2"/>
</dbReference>
<dbReference type="SMART" id="SM00448">
    <property type="entry name" value="REC"/>
    <property type="match status" value="2"/>
</dbReference>
<keyword evidence="3 6" id="KW-0597">Phosphoprotein</keyword>
<dbReference type="InterPro" id="IPR013656">
    <property type="entry name" value="PAS_4"/>
</dbReference>
<keyword evidence="9" id="KW-0472">Membrane</keyword>
<dbReference type="SUPFAM" id="SSF47384">
    <property type="entry name" value="Homodimeric domain of signal transducing histidine kinase"/>
    <property type="match status" value="1"/>
</dbReference>
<feature type="domain" description="PAS" evidence="12">
    <location>
        <begin position="389"/>
        <end position="459"/>
    </location>
</feature>
<evidence type="ECO:0000259" key="10">
    <source>
        <dbReference type="PROSITE" id="PS50109"/>
    </source>
</evidence>
<dbReference type="Gene3D" id="3.30.565.10">
    <property type="entry name" value="Histidine kinase-like ATPase, C-terminal domain"/>
    <property type="match status" value="1"/>
</dbReference>
<dbReference type="Pfam" id="PF05227">
    <property type="entry name" value="CHASE3"/>
    <property type="match status" value="1"/>
</dbReference>
<protein>
    <recommendedName>
        <fullName evidence="2">histidine kinase</fullName>
        <ecNumber evidence="2">2.7.13.3</ecNumber>
    </recommendedName>
</protein>
<dbReference type="InterPro" id="IPR000014">
    <property type="entry name" value="PAS"/>
</dbReference>
<dbReference type="PROSITE" id="PS50110">
    <property type="entry name" value="RESPONSE_REGULATORY"/>
    <property type="match status" value="2"/>
</dbReference>
<dbReference type="InterPro" id="IPR003594">
    <property type="entry name" value="HATPase_dom"/>
</dbReference>
<feature type="region of interest" description="Disordered" evidence="8">
    <location>
        <begin position="1027"/>
        <end position="1046"/>
    </location>
</feature>
<evidence type="ECO:0000256" key="2">
    <source>
        <dbReference type="ARBA" id="ARBA00012438"/>
    </source>
</evidence>
<evidence type="ECO:0000256" key="3">
    <source>
        <dbReference type="ARBA" id="ARBA00022553"/>
    </source>
</evidence>
<dbReference type="SMART" id="SM00091">
    <property type="entry name" value="PAS"/>
    <property type="match status" value="2"/>
</dbReference>
<feature type="domain" description="Response regulatory" evidence="11">
    <location>
        <begin position="788"/>
        <end position="901"/>
    </location>
</feature>
<sequence>MAPKRAGSTRRPCVAQRRGAAIGSPPANHPPGAALSASHQPPPEPHVTSADTQPPRPWLPAGVSRRAAPVAAGLLVLLAALAVAWNVAAGARARAAVAAANETVLRAEALLSAMKDVETGARGYALTGNDEYLQPFASGTAEEERRLAALGAAVERSRSARLRELVRDKVAHASRVVEARRREGREAAARLVESGEGKGAMDALRTEITGLQESERGRIAASERRDRIRSAWLNSAALASLLLGCALAAAHMVARRRSERGSRALLEDVLENAPVGLGFLDGSLRFRHANKALTKLGEHALGVEVGSSVADLSPDLREQIEPRLRAVLSEGRTFANLAVDIRPPDRPEELRHLRMSFFPLRGEAGVDGVGIAVTDVTLRRRAELRLRQREAQFRTVAESIPQLAWMTDAEGAITWYNKRWLDYTGKTLEELRGWGWRKVHDPDHVERVEESFRHSLRTCEPWEDTFPLRGADGEWRWFLSRAVPVREEAEEDGAEGPVTGWFGTNTDITDMRRAEAQLADAKEAAEEANRAKSQFIANMSHELRTPLSAVIGYSEMLEEEAAEIEGADTMLEDLRKINGNARHLLSLINDVLDLSKIEAGKMEVHAEDFDAAALLGEVADTVQALVARKSNTLELDLAPDLGAMHSDPVKLRQCLFNLLGNAAKFTEGGRITVSARRERGADGRGRLEFRVSDTGIGMTEEHLGRLFRRFTQADSSTTRRFGGTGLGLSITKAFCTMLGGDIAVESSPGRGTAFTIRLPADLRDLEAPAEEAAVAEGTAPEEEGPAGTVLVVDDDVAARDLLVRFLRREGFAVRTAPHGAAALPLVRELRPTAVLLDVMMPHMDGWAVLSAMKADPELADIPVVMVSFVQQKGLAFSLGAADYLTKPVQWARLKEVLDRYRSPGSALVVEGDPEARAELRRLLEAEGWAVEEAADRAAVLRRMDEGGPPPGLVLAAVQAEGEGFRLVQDIRRRPDWRPVPLIALAEGELSQPEIEKLRGQVRRVVQSEDDPPTELIAELRSIAAGRKRSSGAAAAAPEPAPAAATP</sequence>
<dbReference type="InterPro" id="IPR036890">
    <property type="entry name" value="HATPase_C_sf"/>
</dbReference>
<gene>
    <name evidence="14" type="ORF">GCM10009416_02520</name>
</gene>
<evidence type="ECO:0000259" key="12">
    <source>
        <dbReference type="PROSITE" id="PS50112"/>
    </source>
</evidence>
<dbReference type="SMART" id="SM00387">
    <property type="entry name" value="HATPase_c"/>
    <property type="match status" value="1"/>
</dbReference>
<comment type="caution">
    <text evidence="6">Lacks conserved residue(s) required for the propagation of feature annotation.</text>
</comment>
<feature type="compositionally biased region" description="Low complexity" evidence="8">
    <location>
        <begin position="1032"/>
        <end position="1046"/>
    </location>
</feature>
<dbReference type="SUPFAM" id="SSF55785">
    <property type="entry name" value="PYP-like sensor domain (PAS domain)"/>
    <property type="match status" value="2"/>
</dbReference>
<dbReference type="PROSITE" id="PS50113">
    <property type="entry name" value="PAC"/>
    <property type="match status" value="1"/>
</dbReference>
<dbReference type="SMART" id="SM00388">
    <property type="entry name" value="HisKA"/>
    <property type="match status" value="1"/>
</dbReference>
<dbReference type="NCBIfam" id="TIGR00229">
    <property type="entry name" value="sensory_box"/>
    <property type="match status" value="1"/>
</dbReference>
<feature type="domain" description="Histidine kinase" evidence="10">
    <location>
        <begin position="538"/>
        <end position="762"/>
    </location>
</feature>
<dbReference type="PRINTS" id="PR00344">
    <property type="entry name" value="BCTRLSENSOR"/>
</dbReference>
<dbReference type="Gene3D" id="3.30.450.20">
    <property type="entry name" value="PAS domain"/>
    <property type="match status" value="2"/>
</dbReference>
<evidence type="ECO:0000256" key="9">
    <source>
        <dbReference type="SAM" id="Phobius"/>
    </source>
</evidence>
<dbReference type="PANTHER" id="PTHR43047:SF72">
    <property type="entry name" value="OSMOSENSING HISTIDINE PROTEIN KINASE SLN1"/>
    <property type="match status" value="1"/>
</dbReference>
<dbReference type="Gene3D" id="1.10.287.130">
    <property type="match status" value="1"/>
</dbReference>
<dbReference type="InterPro" id="IPR001789">
    <property type="entry name" value="Sig_transdc_resp-reg_receiver"/>
</dbReference>
<keyword evidence="9" id="KW-1133">Transmembrane helix</keyword>
<organism evidence="14 15">
    <name type="scientific">Craurococcus roseus</name>
    <dbReference type="NCBI Taxonomy" id="77585"/>
    <lineage>
        <taxon>Bacteria</taxon>
        <taxon>Pseudomonadati</taxon>
        <taxon>Pseudomonadota</taxon>
        <taxon>Alphaproteobacteria</taxon>
        <taxon>Acetobacterales</taxon>
        <taxon>Acetobacteraceae</taxon>
        <taxon>Craurococcus</taxon>
    </lineage>
</organism>
<keyword evidence="4" id="KW-0808">Transferase</keyword>
<dbReference type="InterPro" id="IPR003661">
    <property type="entry name" value="HisK_dim/P_dom"/>
</dbReference>
<evidence type="ECO:0000256" key="4">
    <source>
        <dbReference type="ARBA" id="ARBA00022679"/>
    </source>
</evidence>